<organism evidence="1 2">
    <name type="scientific">Leptosia nina</name>
    <dbReference type="NCBI Taxonomy" id="320188"/>
    <lineage>
        <taxon>Eukaryota</taxon>
        <taxon>Metazoa</taxon>
        <taxon>Ecdysozoa</taxon>
        <taxon>Arthropoda</taxon>
        <taxon>Hexapoda</taxon>
        <taxon>Insecta</taxon>
        <taxon>Pterygota</taxon>
        <taxon>Neoptera</taxon>
        <taxon>Endopterygota</taxon>
        <taxon>Lepidoptera</taxon>
        <taxon>Glossata</taxon>
        <taxon>Ditrysia</taxon>
        <taxon>Papilionoidea</taxon>
        <taxon>Pieridae</taxon>
        <taxon>Pierinae</taxon>
        <taxon>Leptosia</taxon>
    </lineage>
</organism>
<dbReference type="AlphaFoldDB" id="A0AAV1IU04"/>
<keyword evidence="2" id="KW-1185">Reference proteome</keyword>
<dbReference type="EMBL" id="CAVLEF010000001">
    <property type="protein sequence ID" value="CAK1540677.1"/>
    <property type="molecule type" value="Genomic_DNA"/>
</dbReference>
<protein>
    <submittedName>
        <fullName evidence="1">Uncharacterized protein</fullName>
    </submittedName>
</protein>
<proteinExistence type="predicted"/>
<comment type="caution">
    <text evidence="1">The sequence shown here is derived from an EMBL/GenBank/DDBJ whole genome shotgun (WGS) entry which is preliminary data.</text>
</comment>
<reference evidence="1 2" key="1">
    <citation type="submission" date="2023-11" db="EMBL/GenBank/DDBJ databases">
        <authorList>
            <person name="Okamura Y."/>
        </authorList>
    </citation>
    <scope>NUCLEOTIDE SEQUENCE [LARGE SCALE GENOMIC DNA]</scope>
</reference>
<dbReference type="Proteomes" id="UP001497472">
    <property type="component" value="Unassembled WGS sequence"/>
</dbReference>
<evidence type="ECO:0000313" key="1">
    <source>
        <dbReference type="EMBL" id="CAK1540677.1"/>
    </source>
</evidence>
<accession>A0AAV1IU04</accession>
<name>A0AAV1IU04_9NEOP</name>
<gene>
    <name evidence="1" type="ORF">LNINA_LOCUS711</name>
</gene>
<sequence>MTSRMDLRDVIAATCTSITVHGFPTSTQQRSAINYERCSSVAAKLAAVRKDLSRPPTNAALECNTILHKRVSEGREAATVD</sequence>
<evidence type="ECO:0000313" key="2">
    <source>
        <dbReference type="Proteomes" id="UP001497472"/>
    </source>
</evidence>